<dbReference type="InterPro" id="IPR013087">
    <property type="entry name" value="Znf_C2H2_type"/>
</dbReference>
<feature type="domain" description="C2H2-type" evidence="1">
    <location>
        <begin position="124"/>
        <end position="145"/>
    </location>
</feature>
<reference evidence="2" key="1">
    <citation type="submission" date="2023-10" db="EMBL/GenBank/DDBJ databases">
        <authorList>
            <person name="Chen Y."/>
            <person name="Shah S."/>
            <person name="Dougan E. K."/>
            <person name="Thang M."/>
            <person name="Chan C."/>
        </authorList>
    </citation>
    <scope>NUCLEOTIDE SEQUENCE [LARGE SCALE GENOMIC DNA]</scope>
</reference>
<keyword evidence="3" id="KW-1185">Reference proteome</keyword>
<proteinExistence type="predicted"/>
<organism evidence="2 3">
    <name type="scientific">Prorocentrum cordatum</name>
    <dbReference type="NCBI Taxonomy" id="2364126"/>
    <lineage>
        <taxon>Eukaryota</taxon>
        <taxon>Sar</taxon>
        <taxon>Alveolata</taxon>
        <taxon>Dinophyceae</taxon>
        <taxon>Prorocentrales</taxon>
        <taxon>Prorocentraceae</taxon>
        <taxon>Prorocentrum</taxon>
    </lineage>
</organism>
<comment type="caution">
    <text evidence="2">The sequence shown here is derived from an EMBL/GenBank/DDBJ whole genome shotgun (WGS) entry which is preliminary data.</text>
</comment>
<evidence type="ECO:0000313" key="3">
    <source>
        <dbReference type="Proteomes" id="UP001189429"/>
    </source>
</evidence>
<protein>
    <recommendedName>
        <fullName evidence="1">C2H2-type domain-containing protein</fullName>
    </recommendedName>
</protein>
<gene>
    <name evidence="2" type="ORF">PCOR1329_LOCUS82767</name>
</gene>
<dbReference type="PROSITE" id="PS00028">
    <property type="entry name" value="ZINC_FINGER_C2H2_1"/>
    <property type="match status" value="1"/>
</dbReference>
<dbReference type="EMBL" id="CAUYUJ010021935">
    <property type="protein sequence ID" value="CAK0907931.1"/>
    <property type="molecule type" value="Genomic_DNA"/>
</dbReference>
<evidence type="ECO:0000313" key="2">
    <source>
        <dbReference type="EMBL" id="CAK0907931.1"/>
    </source>
</evidence>
<sequence>MSIKVQLVTQQKALGTIITAGGVMGPDICLGVNRTPGAARPLEKQILRRKKLSVKAKMKDVHALSTSSLTYNHHVWNHLAKNDRNHIATKSMGPYRMAASMPQTNTPNKHFTNSEAIAKTGTACRCCQTEFHTFPRLLKHLAVAHRCRKSWHAWHTMTMEPLTEQQIADNVDAIATTTAANKKNGRQATFSEVPAYRIDITPLPLIETSPFFPKVYAAIQPTVPQPSTPKVPEPAERREVVFITDRPRQHSDLHQIMATSTISSMSGLDYRTIDSNYDSEAPKSDHDLQHIRDRITKGEIAAVYAELPKNTWYSHDNAEVTTNYASSRRSKARPCGPADATERIAIELHAANSITREILMTIHAAAEAKVPFLAIHVEESILWTTPESRHIIRHTSAVCSMANHSDIGTIKTVTNSEDPIHATKLKDTAAENFDYTAAAQLDEMIMAR</sequence>
<accession>A0ABN9Y5S5</accession>
<dbReference type="Proteomes" id="UP001189429">
    <property type="component" value="Unassembled WGS sequence"/>
</dbReference>
<evidence type="ECO:0000259" key="1">
    <source>
        <dbReference type="PROSITE" id="PS00028"/>
    </source>
</evidence>
<name>A0ABN9Y5S5_9DINO</name>